<evidence type="ECO:0000313" key="4">
    <source>
        <dbReference type="Proteomes" id="UP000316304"/>
    </source>
</evidence>
<reference evidence="3 4" key="1">
    <citation type="submission" date="2019-02" db="EMBL/GenBank/DDBJ databases">
        <title>Deep-cultivation of Planctomycetes and their phenomic and genomic characterization uncovers novel biology.</title>
        <authorList>
            <person name="Wiegand S."/>
            <person name="Jogler M."/>
            <person name="Boedeker C."/>
            <person name="Pinto D."/>
            <person name="Vollmers J."/>
            <person name="Rivas-Marin E."/>
            <person name="Kohn T."/>
            <person name="Peeters S.H."/>
            <person name="Heuer A."/>
            <person name="Rast P."/>
            <person name="Oberbeckmann S."/>
            <person name="Bunk B."/>
            <person name="Jeske O."/>
            <person name="Meyerdierks A."/>
            <person name="Storesund J.E."/>
            <person name="Kallscheuer N."/>
            <person name="Luecker S."/>
            <person name="Lage O.M."/>
            <person name="Pohl T."/>
            <person name="Merkel B.J."/>
            <person name="Hornburger P."/>
            <person name="Mueller R.-W."/>
            <person name="Bruemmer F."/>
            <person name="Labrenz M."/>
            <person name="Spormann A.M."/>
            <person name="Op Den Camp H."/>
            <person name="Overmann J."/>
            <person name="Amann R."/>
            <person name="Jetten M.S.M."/>
            <person name="Mascher T."/>
            <person name="Medema M.H."/>
            <person name="Devos D.P."/>
            <person name="Kaster A.-K."/>
            <person name="Ovreas L."/>
            <person name="Rohde M."/>
            <person name="Galperin M.Y."/>
            <person name="Jogler C."/>
        </authorList>
    </citation>
    <scope>NUCLEOTIDE SEQUENCE [LARGE SCALE GENOMIC DNA]</scope>
    <source>
        <strain evidence="3 4">Pla52o</strain>
    </source>
</reference>
<dbReference type="Proteomes" id="UP000316304">
    <property type="component" value="Unassembled WGS sequence"/>
</dbReference>
<comment type="caution">
    <text evidence="3">The sequence shown here is derived from an EMBL/GenBank/DDBJ whole genome shotgun (WGS) entry which is preliminary data.</text>
</comment>
<accession>A0A5C6CBX8</accession>
<keyword evidence="2" id="KW-0812">Transmembrane</keyword>
<keyword evidence="2" id="KW-0472">Membrane</keyword>
<dbReference type="AlphaFoldDB" id="A0A5C6CBX8"/>
<evidence type="ECO:0000256" key="1">
    <source>
        <dbReference type="SAM" id="MobiDB-lite"/>
    </source>
</evidence>
<proteinExistence type="predicted"/>
<feature type="transmembrane region" description="Helical" evidence="2">
    <location>
        <begin position="154"/>
        <end position="172"/>
    </location>
</feature>
<sequence>MKVFTLQPAIRIAADTIVDQERTASGLPATGREKKKRDITQSSFRVIGFSDTNPEHESNDERANGEQNEGEAASSEVLQESETMMGDHRPCDSILVIDAAHPRPYFNAVSAPSDVSVPCKIAVPQTQCDDRGVADKVRGVTQPTRPQSFEPQNYTWFGLFVLVVLLFSSIASA</sequence>
<dbReference type="EMBL" id="SJPT01000007">
    <property type="protein sequence ID" value="TWU20951.1"/>
    <property type="molecule type" value="Genomic_DNA"/>
</dbReference>
<gene>
    <name evidence="3" type="ORF">Pla52o_39830</name>
</gene>
<organism evidence="3 4">
    <name type="scientific">Novipirellula galeiformis</name>
    <dbReference type="NCBI Taxonomy" id="2528004"/>
    <lineage>
        <taxon>Bacteria</taxon>
        <taxon>Pseudomonadati</taxon>
        <taxon>Planctomycetota</taxon>
        <taxon>Planctomycetia</taxon>
        <taxon>Pirellulales</taxon>
        <taxon>Pirellulaceae</taxon>
        <taxon>Novipirellula</taxon>
    </lineage>
</organism>
<keyword evidence="4" id="KW-1185">Reference proteome</keyword>
<feature type="compositionally biased region" description="Basic and acidic residues" evidence="1">
    <location>
        <begin position="53"/>
        <end position="64"/>
    </location>
</feature>
<feature type="region of interest" description="Disordered" evidence="1">
    <location>
        <begin position="24"/>
        <end position="83"/>
    </location>
</feature>
<evidence type="ECO:0000313" key="3">
    <source>
        <dbReference type="EMBL" id="TWU20951.1"/>
    </source>
</evidence>
<evidence type="ECO:0000256" key="2">
    <source>
        <dbReference type="SAM" id="Phobius"/>
    </source>
</evidence>
<protein>
    <submittedName>
        <fullName evidence="3">Uncharacterized protein</fullName>
    </submittedName>
</protein>
<name>A0A5C6CBX8_9BACT</name>
<keyword evidence="2" id="KW-1133">Transmembrane helix</keyword>